<dbReference type="InterPro" id="IPR057244">
    <property type="entry name" value="GAIN_B"/>
</dbReference>
<evidence type="ECO:0000256" key="8">
    <source>
        <dbReference type="ARBA" id="ARBA00023170"/>
    </source>
</evidence>
<dbReference type="PROSITE" id="PS50221">
    <property type="entry name" value="GAIN_B"/>
    <property type="match status" value="1"/>
</dbReference>
<feature type="compositionally biased region" description="Polar residues" evidence="10">
    <location>
        <begin position="519"/>
        <end position="550"/>
    </location>
</feature>
<dbReference type="GeneID" id="106458056"/>
<dbReference type="PROSITE" id="PS50227">
    <property type="entry name" value="G_PROTEIN_RECEP_F2_3"/>
    <property type="match status" value="1"/>
</dbReference>
<feature type="domain" description="GAIN-B" evidence="13">
    <location>
        <begin position="751"/>
        <end position="913"/>
    </location>
</feature>
<feature type="transmembrane region" description="Helical" evidence="11">
    <location>
        <begin position="1087"/>
        <end position="1110"/>
    </location>
</feature>
<dbReference type="InterPro" id="IPR036445">
    <property type="entry name" value="GPCR_2_extracell_dom_sf"/>
</dbReference>
<dbReference type="RefSeq" id="XP_022239898.1">
    <property type="nucleotide sequence ID" value="XM_022384190.1"/>
</dbReference>
<keyword evidence="16" id="KW-1185">Reference proteome</keyword>
<keyword evidence="8" id="KW-0675">Receptor</keyword>
<evidence type="ECO:0000256" key="6">
    <source>
        <dbReference type="ARBA" id="ARBA00023136"/>
    </source>
</evidence>
<organism evidence="16 17">
    <name type="scientific">Limulus polyphemus</name>
    <name type="common">Atlantic horseshoe crab</name>
    <dbReference type="NCBI Taxonomy" id="6850"/>
    <lineage>
        <taxon>Eukaryota</taxon>
        <taxon>Metazoa</taxon>
        <taxon>Ecdysozoa</taxon>
        <taxon>Arthropoda</taxon>
        <taxon>Chelicerata</taxon>
        <taxon>Merostomata</taxon>
        <taxon>Xiphosura</taxon>
        <taxon>Limulidae</taxon>
        <taxon>Limulus</taxon>
    </lineage>
</organism>
<dbReference type="Proteomes" id="UP000694941">
    <property type="component" value="Unplaced"/>
</dbReference>
<feature type="domain" description="G-protein coupled receptors family 2 profile 2" evidence="15">
    <location>
        <begin position="932"/>
        <end position="1111"/>
    </location>
</feature>
<dbReference type="PANTHER" id="PTHR12011:SF347">
    <property type="entry name" value="FI21270P1-RELATED"/>
    <property type="match status" value="1"/>
</dbReference>
<evidence type="ECO:0000256" key="4">
    <source>
        <dbReference type="ARBA" id="ARBA00022989"/>
    </source>
</evidence>
<keyword evidence="2 11" id="KW-0812">Transmembrane</keyword>
<evidence type="ECO:0000259" key="13">
    <source>
        <dbReference type="PROSITE" id="PS50221"/>
    </source>
</evidence>
<feature type="chain" id="PRO_5046451404" evidence="12">
    <location>
        <begin position="24"/>
        <end position="1155"/>
    </location>
</feature>
<dbReference type="InterPro" id="IPR001879">
    <property type="entry name" value="GPCR_2_extracellular_dom"/>
</dbReference>
<name>A0ABM1S8E3_LIMPO</name>
<keyword evidence="5" id="KW-0297">G-protein coupled receptor</keyword>
<reference evidence="17" key="1">
    <citation type="submission" date="2025-08" db="UniProtKB">
        <authorList>
            <consortium name="RefSeq"/>
        </authorList>
    </citation>
    <scope>IDENTIFICATION</scope>
    <source>
        <tissue evidence="17">Muscle</tissue>
    </source>
</reference>
<dbReference type="Gene3D" id="1.20.1070.10">
    <property type="entry name" value="Rhodopsin 7-helix transmembrane proteins"/>
    <property type="match status" value="1"/>
</dbReference>
<proteinExistence type="predicted"/>
<evidence type="ECO:0000259" key="14">
    <source>
        <dbReference type="PROSITE" id="PS50227"/>
    </source>
</evidence>
<feature type="compositionally biased region" description="Low complexity" evidence="10">
    <location>
        <begin position="573"/>
        <end position="589"/>
    </location>
</feature>
<dbReference type="InterPro" id="IPR000203">
    <property type="entry name" value="GPS"/>
</dbReference>
<evidence type="ECO:0000256" key="10">
    <source>
        <dbReference type="SAM" id="MobiDB-lite"/>
    </source>
</evidence>
<evidence type="ECO:0000256" key="2">
    <source>
        <dbReference type="ARBA" id="ARBA00022692"/>
    </source>
</evidence>
<evidence type="ECO:0000256" key="7">
    <source>
        <dbReference type="ARBA" id="ARBA00023157"/>
    </source>
</evidence>
<feature type="region of interest" description="Disordered" evidence="10">
    <location>
        <begin position="500"/>
        <end position="550"/>
    </location>
</feature>
<keyword evidence="7" id="KW-1015">Disulfide bond</keyword>
<keyword evidence="6 11" id="KW-0472">Membrane</keyword>
<feature type="transmembrane region" description="Helical" evidence="11">
    <location>
        <begin position="973"/>
        <end position="994"/>
    </location>
</feature>
<evidence type="ECO:0000256" key="5">
    <source>
        <dbReference type="ARBA" id="ARBA00023040"/>
    </source>
</evidence>
<comment type="subcellular location">
    <subcellularLocation>
        <location evidence="1">Membrane</location>
        <topology evidence="1">Multi-pass membrane protein</topology>
    </subcellularLocation>
</comment>
<dbReference type="Pfam" id="PF00002">
    <property type="entry name" value="7tm_2"/>
    <property type="match status" value="1"/>
</dbReference>
<feature type="transmembrane region" description="Helical" evidence="11">
    <location>
        <begin position="1014"/>
        <end position="1038"/>
    </location>
</feature>
<evidence type="ECO:0000313" key="16">
    <source>
        <dbReference type="Proteomes" id="UP000694941"/>
    </source>
</evidence>
<keyword evidence="4 11" id="KW-1133">Transmembrane helix</keyword>
<dbReference type="InterPro" id="IPR046338">
    <property type="entry name" value="GAIN_dom_sf"/>
</dbReference>
<evidence type="ECO:0000256" key="11">
    <source>
        <dbReference type="SAM" id="Phobius"/>
    </source>
</evidence>
<keyword evidence="3 12" id="KW-0732">Signal</keyword>
<evidence type="ECO:0000256" key="12">
    <source>
        <dbReference type="SAM" id="SignalP"/>
    </source>
</evidence>
<evidence type="ECO:0000256" key="1">
    <source>
        <dbReference type="ARBA" id="ARBA00004141"/>
    </source>
</evidence>
<dbReference type="Gene3D" id="4.10.1240.10">
    <property type="entry name" value="GPCR, family 2, extracellular hormone receptor domain"/>
    <property type="match status" value="1"/>
</dbReference>
<dbReference type="Pfam" id="PF01825">
    <property type="entry name" value="GPS"/>
    <property type="match status" value="1"/>
</dbReference>
<evidence type="ECO:0000259" key="15">
    <source>
        <dbReference type="PROSITE" id="PS50261"/>
    </source>
</evidence>
<dbReference type="PROSITE" id="PS50261">
    <property type="entry name" value="G_PROTEIN_RECEP_F2_4"/>
    <property type="match status" value="1"/>
</dbReference>
<feature type="transmembrane region" description="Helical" evidence="11">
    <location>
        <begin position="1059"/>
        <end position="1081"/>
    </location>
</feature>
<dbReference type="PANTHER" id="PTHR12011">
    <property type="entry name" value="ADHESION G-PROTEIN COUPLED RECEPTOR"/>
    <property type="match status" value="1"/>
</dbReference>
<feature type="region of interest" description="Disordered" evidence="10">
    <location>
        <begin position="570"/>
        <end position="603"/>
    </location>
</feature>
<dbReference type="Gene3D" id="2.60.220.50">
    <property type="match status" value="1"/>
</dbReference>
<accession>A0ABM1S8E3</accession>
<dbReference type="InterPro" id="IPR017981">
    <property type="entry name" value="GPCR_2-like_7TM"/>
</dbReference>
<feature type="compositionally biased region" description="Basic and acidic residues" evidence="10">
    <location>
        <begin position="594"/>
        <end position="603"/>
    </location>
</feature>
<feature type="domain" description="G-protein coupled receptors family 2 profile 1" evidence="14">
    <location>
        <begin position="595"/>
        <end position="651"/>
    </location>
</feature>
<evidence type="ECO:0000313" key="17">
    <source>
        <dbReference type="RefSeq" id="XP_022239898.1"/>
    </source>
</evidence>
<feature type="signal peptide" evidence="12">
    <location>
        <begin position="1"/>
        <end position="23"/>
    </location>
</feature>
<feature type="transmembrane region" description="Helical" evidence="11">
    <location>
        <begin position="924"/>
        <end position="952"/>
    </location>
</feature>
<dbReference type="SMART" id="SM00303">
    <property type="entry name" value="GPS"/>
    <property type="match status" value="1"/>
</dbReference>
<dbReference type="InterPro" id="IPR000832">
    <property type="entry name" value="GPCR_2_secretin-like"/>
</dbReference>
<sequence>MLRRILFEHLLLVCVLLQHITKAAEERVACIEEEKTEHCLYSGTKTYTKAKTFCSSFNQSLVFYSSSILESDSDKIPKDCFKGIFFKFYGSKNYYKLKLHVKECKRESNNHEVTLGNETFLCSPYCFICRQDKGVIDLTKITEKNLHYTVYSGNKLTMERMDNICTEGEHLVLSGNSFTGVVNGSFLGDGNNGSHWISVSLANCSSVNNCYWKFKGEQEKNTFTFNTAVILVCEDSEVKKPTNTVPTNLSQTDFTLRETTEENTYIKPISLSLHSKTSASSMTSTISTSSPSSNNTTESYPITTMTSSLLSKTLSTTSSTALTNTSKSSTILMSPTTFFTTFKSTPKSSATSKMSSTVLTSTSESSTISAKSPTLLTRPSKSSSTLISPIGSSTILTSMPKSSTASTMMSTISPSMPKSSTASTMMSTISPSMPKASTTSTMMSTISPSMPKSSTTSTMLSTISPSMPKASTTSTMMSTISTSMPTSSTTSTMLSTISTSTLEPSASTLTLTASDTTPKPYTTHPTSTVPSTQLATSSKTHLSSMPTSTREAVTVDITNSANKTTTSKHVNVTDTPIGKTTTSTTTTTTKKPRTCPETERRDLKWRETSPGKCRHIACPEGTTGNATWCCDSKTGEWVRDGPDLSDCKSTALKDILDKFEKNGIQDTLDELRDFVKNETKGQEGDILTVTDFLNKVTNFFEKESANLTQEEKKEKAINITNVVVDTCSEIIDKEMSWQEVPQVVLEVAKILREDYVNKTLRLPLNDLMSATFSHSASVVLPQGFVNTLEEGEEIPLVYTQYSGVDKVFGETCSESSCKLPRNISSKTRLNTPVVGTNLNNDGRNLTFSDGVNITLQHLNSPSKKPSCVFWSLNREGYWDVSGCDVVLHNETHTTCRCNHLTNFAVIMDVHDIFGNIKLPKALQIISIIGCSCSILSLVVCLIVFSVFSRWFGMAPHYLELGTDKCPLTRGRRICVLVGAKDVCVPSIIVCVSLGTRYSDYTSTKYCWLTSENGLTWSFAGPAAFIISVNLVVLVLTLRSASRLGISRKGTTKLIEIRNLVRRTLILVPLFGITWVIGYMQFETEGIIISYIFTISNSLQGLWICLFHLVMKKECRLVVSKSVMNNTISLGQCFTHTKRGGMRRATTTELSLTHPV</sequence>
<feature type="region of interest" description="Disordered" evidence="10">
    <location>
        <begin position="344"/>
        <end position="473"/>
    </location>
</feature>
<gene>
    <name evidence="17" type="primary">LOC106458056</name>
</gene>
<keyword evidence="9" id="KW-0807">Transducer</keyword>
<evidence type="ECO:0000256" key="9">
    <source>
        <dbReference type="ARBA" id="ARBA00023224"/>
    </source>
</evidence>
<feature type="compositionally biased region" description="Low complexity" evidence="10">
    <location>
        <begin position="500"/>
        <end position="518"/>
    </location>
</feature>
<evidence type="ECO:0000256" key="3">
    <source>
        <dbReference type="ARBA" id="ARBA00022729"/>
    </source>
</evidence>
<protein>
    <submittedName>
        <fullName evidence="17">Adhesion G protein-coupled receptor L3-like</fullName>
    </submittedName>
</protein>